<proteinExistence type="predicted"/>
<accession>A0A4V3YWL2</accession>
<feature type="region of interest" description="Disordered" evidence="1">
    <location>
        <begin position="1"/>
        <end position="21"/>
    </location>
</feature>
<evidence type="ECO:0000256" key="1">
    <source>
        <dbReference type="SAM" id="MobiDB-lite"/>
    </source>
</evidence>
<dbReference type="AlphaFoldDB" id="A0A4V3YWL2"/>
<sequence length="1065" mass="114238">MALNLNTNGAHTPAHQAGSAPIHQNQAPAQINGRALAQNNGPAAPRQQTGGFRQTIRSLFGRSQTEQAAPQRSNTPAATQALLTQSNLNAALKGLLAGNTGASQKLSLALQTLGQTLADPTSALSLGDFVSSALASLPKNQLPDLVQQLHLLNDNGELPGNLAETLINEATEMAHATLKTSAHEQQQAMQKLTDVLAAAGTTPLPQKTRDSIAGALRDIWNPIAKTQATLAKLHVPLGGTGAQFESSGVAALLKDGLSSTQLKTVLSCAALDDLMRLINETGPNDPLHHSFKTELKARETKDLQSFQTIVAQLKADDLDLPHSLTDAPVLSNTVVEMTEVWLRLQAYEMADPTFTLNAQAKQDHQDMVKYLSTQTQADTLAADDLSDAQLGQLNSALKKFIPKNQQSTSLAGFKAVFDKEFQSRLDEKASHTKGAWMSLMHQTDVPASQLMPDLVNLMRTRKAVAESAGAMLMDGGRHASQASLNQALADVVASLPPNQRLSMMQHWTQDSAINELSDSAQQLALSDEEMALLEHTINELPNLMLQALHGLAPDGQTRVRLTGDSLDAYQANLEGPLSAKESADSTEVTLAISHPQTATIELPVSRSFIVDAMRGFAHVQVDGNNVFDVSNWKTLSNAVKEQRVQAGLQALFVACGQQPAALLKVTQFLHQGVAAAARVAMASGIPFIKTSNGLGVQACQESAHQASFELTTKGNGRFDVSYKHEYEVEAITTDTGARVELDRHGNSLKTSVLFELDIASNRLSMQGQPIFDFQLQPAFNRPYPIPVATDIVSANSPFLTLLSSANLGSNQPLADDLHAFAQAQKGKLIGDANHKNATADGLVRAWDFFAQSQGEPDLTALRHCRDMLLNPQAITYIGIEAAQAQFFSQAITKAETDLVNAFAPIVSDCMLNLNGAFGQGHFTKHQWSFGSFTGTYTDFLTKASPADLQVFRQWAMSPVGCPESLAFMDAMAELKHNPDETLAQAIFQKFTMAPASTPGLFASATQAPPGTYHLNVKGTDYAKALAAVNAAVTARQQLSNALRNTVEQIMDTTLLPAFIAHAAEL</sequence>
<evidence type="ECO:0000313" key="3">
    <source>
        <dbReference type="Proteomes" id="UP000306236"/>
    </source>
</evidence>
<keyword evidence="3" id="KW-1185">Reference proteome</keyword>
<dbReference type="Proteomes" id="UP000306236">
    <property type="component" value="Unassembled WGS sequence"/>
</dbReference>
<feature type="compositionally biased region" description="Polar residues" evidence="1">
    <location>
        <begin position="1"/>
        <end position="10"/>
    </location>
</feature>
<reference evidence="2 3" key="1">
    <citation type="submission" date="2019-04" db="EMBL/GenBank/DDBJ databases">
        <title>Lampropedia sp YIM MLB12 draf genome.</title>
        <authorList>
            <person name="Wang Y.-X."/>
        </authorList>
    </citation>
    <scope>NUCLEOTIDE SEQUENCE [LARGE SCALE GENOMIC DNA]</scope>
    <source>
        <strain evidence="2 3">YIM MLB12</strain>
    </source>
</reference>
<protein>
    <submittedName>
        <fullName evidence="2">Uncharacterized protein</fullName>
    </submittedName>
</protein>
<organism evidence="2 3">
    <name type="scientific">Lampropedia aestuarii</name>
    <dbReference type="NCBI Taxonomy" id="2562762"/>
    <lineage>
        <taxon>Bacteria</taxon>
        <taxon>Pseudomonadati</taxon>
        <taxon>Pseudomonadota</taxon>
        <taxon>Betaproteobacteria</taxon>
        <taxon>Burkholderiales</taxon>
        <taxon>Comamonadaceae</taxon>
        <taxon>Lampropedia</taxon>
    </lineage>
</organism>
<comment type="caution">
    <text evidence="2">The sequence shown here is derived from an EMBL/GenBank/DDBJ whole genome shotgun (WGS) entry which is preliminary data.</text>
</comment>
<evidence type="ECO:0000313" key="2">
    <source>
        <dbReference type="EMBL" id="THJ31532.1"/>
    </source>
</evidence>
<name>A0A4V3YWL2_9BURK</name>
<gene>
    <name evidence="2" type="ORF">E8K88_14550</name>
</gene>
<dbReference type="EMBL" id="SSWX01000022">
    <property type="protein sequence ID" value="THJ31532.1"/>
    <property type="molecule type" value="Genomic_DNA"/>
</dbReference>